<evidence type="ECO:0000313" key="2">
    <source>
        <dbReference type="EMBL" id="WVZ84680.1"/>
    </source>
</evidence>
<gene>
    <name evidence="2" type="ORF">U9M48_031684</name>
</gene>
<reference evidence="2 3" key="1">
    <citation type="submission" date="2024-02" db="EMBL/GenBank/DDBJ databases">
        <title>High-quality chromosome-scale genome assembly of Pensacola bahiagrass (Paspalum notatum Flugge var. saurae).</title>
        <authorList>
            <person name="Vega J.M."/>
            <person name="Podio M."/>
            <person name="Orjuela J."/>
            <person name="Siena L.A."/>
            <person name="Pessino S.C."/>
            <person name="Combes M.C."/>
            <person name="Mariac C."/>
            <person name="Albertini E."/>
            <person name="Pupilli F."/>
            <person name="Ortiz J.P.A."/>
            <person name="Leblanc O."/>
        </authorList>
    </citation>
    <scope>NUCLEOTIDE SEQUENCE [LARGE SCALE GENOMIC DNA]</scope>
    <source>
        <strain evidence="2">R1</strain>
        <tissue evidence="2">Leaf</tissue>
    </source>
</reference>
<accession>A0AAQ3U7C1</accession>
<evidence type="ECO:0000256" key="1">
    <source>
        <dbReference type="SAM" id="MobiDB-lite"/>
    </source>
</evidence>
<evidence type="ECO:0000313" key="3">
    <source>
        <dbReference type="Proteomes" id="UP001341281"/>
    </source>
</evidence>
<proteinExistence type="predicted"/>
<feature type="compositionally biased region" description="Basic residues" evidence="1">
    <location>
        <begin position="1"/>
        <end position="17"/>
    </location>
</feature>
<dbReference type="AlphaFoldDB" id="A0AAQ3U7C1"/>
<sequence length="70" mass="8134">MSTGRSRHGAHASKRQQKVKDRQIIAATSEPPQPYDWSHEPIFFSRADQWLNFDEPRKYPLLVNPIVSDT</sequence>
<feature type="region of interest" description="Disordered" evidence="1">
    <location>
        <begin position="1"/>
        <end position="22"/>
    </location>
</feature>
<dbReference type="EMBL" id="CP144751">
    <property type="protein sequence ID" value="WVZ84680.1"/>
    <property type="molecule type" value="Genomic_DNA"/>
</dbReference>
<dbReference type="Proteomes" id="UP001341281">
    <property type="component" value="Chromosome 07"/>
</dbReference>
<organism evidence="2 3">
    <name type="scientific">Paspalum notatum var. saurae</name>
    <dbReference type="NCBI Taxonomy" id="547442"/>
    <lineage>
        <taxon>Eukaryota</taxon>
        <taxon>Viridiplantae</taxon>
        <taxon>Streptophyta</taxon>
        <taxon>Embryophyta</taxon>
        <taxon>Tracheophyta</taxon>
        <taxon>Spermatophyta</taxon>
        <taxon>Magnoliopsida</taxon>
        <taxon>Liliopsida</taxon>
        <taxon>Poales</taxon>
        <taxon>Poaceae</taxon>
        <taxon>PACMAD clade</taxon>
        <taxon>Panicoideae</taxon>
        <taxon>Andropogonodae</taxon>
        <taxon>Paspaleae</taxon>
        <taxon>Paspalinae</taxon>
        <taxon>Paspalum</taxon>
    </lineage>
</organism>
<protein>
    <submittedName>
        <fullName evidence="2">Uncharacterized protein</fullName>
    </submittedName>
</protein>
<name>A0AAQ3U7C1_PASNO</name>
<keyword evidence="3" id="KW-1185">Reference proteome</keyword>